<sequence length="113" mass="12542">MGSWRCRSSDNWSLIILVGFSLMMIMVSGAGLRPSQCMQERRLGVNACFQLVLGQPPSAACCARFRANHLECLCPAITPKLASLFDVNRAILLFKTCGKRVPRHFKCGSIHFP</sequence>
<dbReference type="EMBL" id="CM051401">
    <property type="protein sequence ID" value="KAJ4712614.1"/>
    <property type="molecule type" value="Genomic_DNA"/>
</dbReference>
<accession>A0ACC1XMC6</accession>
<comment type="caution">
    <text evidence="1">The sequence shown here is derived from an EMBL/GenBank/DDBJ whole genome shotgun (WGS) entry which is preliminary data.</text>
</comment>
<proteinExistence type="predicted"/>
<organism evidence="1 2">
    <name type="scientific">Melia azedarach</name>
    <name type="common">Chinaberry tree</name>
    <dbReference type="NCBI Taxonomy" id="155640"/>
    <lineage>
        <taxon>Eukaryota</taxon>
        <taxon>Viridiplantae</taxon>
        <taxon>Streptophyta</taxon>
        <taxon>Embryophyta</taxon>
        <taxon>Tracheophyta</taxon>
        <taxon>Spermatophyta</taxon>
        <taxon>Magnoliopsida</taxon>
        <taxon>eudicotyledons</taxon>
        <taxon>Gunneridae</taxon>
        <taxon>Pentapetalae</taxon>
        <taxon>rosids</taxon>
        <taxon>malvids</taxon>
        <taxon>Sapindales</taxon>
        <taxon>Meliaceae</taxon>
        <taxon>Melia</taxon>
    </lineage>
</organism>
<dbReference type="Proteomes" id="UP001164539">
    <property type="component" value="Chromosome 8"/>
</dbReference>
<evidence type="ECO:0000313" key="2">
    <source>
        <dbReference type="Proteomes" id="UP001164539"/>
    </source>
</evidence>
<evidence type="ECO:0000313" key="1">
    <source>
        <dbReference type="EMBL" id="KAJ4712614.1"/>
    </source>
</evidence>
<keyword evidence="2" id="KW-1185">Reference proteome</keyword>
<gene>
    <name evidence="1" type="ORF">OWV82_014823</name>
</gene>
<name>A0ACC1XMC6_MELAZ</name>
<protein>
    <submittedName>
        <fullName evidence="1">Bifunctional inhibitor/plant lipid transfer protein/seed storage helical domain-containing protein</fullName>
    </submittedName>
</protein>
<reference evidence="1 2" key="1">
    <citation type="journal article" date="2023" name="Science">
        <title>Complex scaffold remodeling in plant triterpene biosynthesis.</title>
        <authorList>
            <person name="De La Pena R."/>
            <person name="Hodgson H."/>
            <person name="Liu J.C."/>
            <person name="Stephenson M.J."/>
            <person name="Martin A.C."/>
            <person name="Owen C."/>
            <person name="Harkess A."/>
            <person name="Leebens-Mack J."/>
            <person name="Jimenez L.E."/>
            <person name="Osbourn A."/>
            <person name="Sattely E.S."/>
        </authorList>
    </citation>
    <scope>NUCLEOTIDE SEQUENCE [LARGE SCALE GENOMIC DNA]</scope>
    <source>
        <strain evidence="2">cv. JPN11</strain>
        <tissue evidence="1">Leaf</tissue>
    </source>
</reference>